<sequence>MKISSSSTHPLWVRICHWINVLAMLGMVLSGWRIYNASPLFDFIFPASLTLGGWLGGALQWHFAMMWVLAINGLIYLTLGIFSGHFSRKLLPLSFNILINDIKLAIRGKLHHADLNHYNMVQKAAYIMIISDGVMLILSGLVVWKSVQFPLLRDLLGGYDTARLIHFICMSGVVLFLCIHVLMVLLVPRTLLLMLRGR</sequence>
<keyword evidence="5 6" id="KW-0472">Membrane</keyword>
<evidence type="ECO:0000313" key="8">
    <source>
        <dbReference type="EMBL" id="QMR43186.1"/>
    </source>
</evidence>
<dbReference type="RefSeq" id="WP_182015743.1">
    <property type="nucleotide sequence ID" value="NZ_CP055905.1"/>
</dbReference>
<feature type="transmembrane region" description="Helical" evidence="6">
    <location>
        <begin position="164"/>
        <end position="188"/>
    </location>
</feature>
<dbReference type="PANTHER" id="PTHR30485">
    <property type="entry name" value="NI/FE-HYDROGENASE 1 B-TYPE CYTOCHROME SUBUNIT"/>
    <property type="match status" value="1"/>
</dbReference>
<keyword evidence="4 6" id="KW-1133">Transmembrane helix</keyword>
<evidence type="ECO:0000256" key="5">
    <source>
        <dbReference type="ARBA" id="ARBA00023136"/>
    </source>
</evidence>
<dbReference type="GO" id="GO:0020037">
    <property type="term" value="F:heme binding"/>
    <property type="evidence" value="ECO:0007669"/>
    <property type="project" value="TreeGrafter"/>
</dbReference>
<evidence type="ECO:0000259" key="7">
    <source>
        <dbReference type="Pfam" id="PF01292"/>
    </source>
</evidence>
<dbReference type="EMBL" id="CP055905">
    <property type="protein sequence ID" value="QMR43186.1"/>
    <property type="molecule type" value="Genomic_DNA"/>
</dbReference>
<dbReference type="InterPro" id="IPR011577">
    <property type="entry name" value="Cyt_b561_bac/Ni-Hgenase"/>
</dbReference>
<feature type="transmembrane region" description="Helical" evidence="6">
    <location>
        <begin position="124"/>
        <end position="144"/>
    </location>
</feature>
<dbReference type="AlphaFoldDB" id="A0AAP9R243"/>
<keyword evidence="8" id="KW-0614">Plasmid</keyword>
<accession>A0AAP9R243</accession>
<dbReference type="Gene3D" id="1.20.950.20">
    <property type="entry name" value="Transmembrane di-heme cytochromes, Chain C"/>
    <property type="match status" value="1"/>
</dbReference>
<geneLocation type="plasmid" evidence="9">
    <name>prhbstw-00938_2</name>
</geneLocation>
<feature type="transmembrane region" description="Helical" evidence="6">
    <location>
        <begin position="12"/>
        <end position="35"/>
    </location>
</feature>
<proteinExistence type="predicted"/>
<feature type="domain" description="Cytochrome b561 bacterial/Ni-hydrogenase" evidence="7">
    <location>
        <begin position="9"/>
        <end position="197"/>
    </location>
</feature>
<keyword evidence="2" id="KW-1003">Cell membrane</keyword>
<gene>
    <name evidence="8" type="ORF">HV331_25060</name>
</gene>
<dbReference type="Pfam" id="PF01292">
    <property type="entry name" value="Ni_hydr_CYTB"/>
    <property type="match status" value="1"/>
</dbReference>
<dbReference type="GO" id="GO:0009055">
    <property type="term" value="F:electron transfer activity"/>
    <property type="evidence" value="ECO:0007669"/>
    <property type="project" value="InterPro"/>
</dbReference>
<dbReference type="InterPro" id="IPR016174">
    <property type="entry name" value="Di-haem_cyt_TM"/>
</dbReference>
<dbReference type="GO" id="GO:0005886">
    <property type="term" value="C:plasma membrane"/>
    <property type="evidence" value="ECO:0007669"/>
    <property type="project" value="UniProtKB-SubCell"/>
</dbReference>
<comment type="subcellular location">
    <subcellularLocation>
        <location evidence="1">Cell membrane</location>
        <topology evidence="1">Multi-pass membrane protein</topology>
    </subcellularLocation>
</comment>
<name>A0AAP9R243_KLEAE</name>
<protein>
    <submittedName>
        <fullName evidence="8">Cytochrome b/b6 domain-containing protein</fullName>
    </submittedName>
</protein>
<dbReference type="GO" id="GO:0022904">
    <property type="term" value="P:respiratory electron transport chain"/>
    <property type="evidence" value="ECO:0007669"/>
    <property type="project" value="InterPro"/>
</dbReference>
<keyword evidence="3 6" id="KW-0812">Transmembrane</keyword>
<organism evidence="8 9">
    <name type="scientific">Klebsiella aerogenes</name>
    <name type="common">Enterobacter aerogenes</name>
    <dbReference type="NCBI Taxonomy" id="548"/>
    <lineage>
        <taxon>Bacteria</taxon>
        <taxon>Pseudomonadati</taxon>
        <taxon>Pseudomonadota</taxon>
        <taxon>Gammaproteobacteria</taxon>
        <taxon>Enterobacterales</taxon>
        <taxon>Enterobacteriaceae</taxon>
        <taxon>Klebsiella/Raoultella group</taxon>
        <taxon>Klebsiella</taxon>
    </lineage>
</organism>
<evidence type="ECO:0000256" key="6">
    <source>
        <dbReference type="SAM" id="Phobius"/>
    </source>
</evidence>
<reference evidence="9" key="1">
    <citation type="submission" date="2020-06" db="EMBL/GenBank/DDBJ databases">
        <title>REHAB project genomes.</title>
        <authorList>
            <person name="Shaw L.P."/>
        </authorList>
    </citation>
    <scope>NUCLEOTIDE SEQUENCE [LARGE SCALE GENOMIC DNA]</scope>
    <source>
        <strain evidence="9">RHBSTW-00938</strain>
        <plasmid evidence="9">prhbstw-00938_2</plasmid>
    </source>
</reference>
<feature type="transmembrane region" description="Helical" evidence="6">
    <location>
        <begin position="61"/>
        <end position="82"/>
    </location>
</feature>
<evidence type="ECO:0000256" key="1">
    <source>
        <dbReference type="ARBA" id="ARBA00004651"/>
    </source>
</evidence>
<evidence type="ECO:0000256" key="4">
    <source>
        <dbReference type="ARBA" id="ARBA00022989"/>
    </source>
</evidence>
<evidence type="ECO:0000256" key="2">
    <source>
        <dbReference type="ARBA" id="ARBA00022475"/>
    </source>
</evidence>
<evidence type="ECO:0000313" key="9">
    <source>
        <dbReference type="Proteomes" id="UP000514462"/>
    </source>
</evidence>
<dbReference type="Proteomes" id="UP000514462">
    <property type="component" value="Plasmid pRHBSTW-00938_2"/>
</dbReference>
<dbReference type="SUPFAM" id="SSF81342">
    <property type="entry name" value="Transmembrane di-heme cytochromes"/>
    <property type="match status" value="1"/>
</dbReference>
<dbReference type="InterPro" id="IPR051542">
    <property type="entry name" value="Hydrogenase_cytochrome"/>
</dbReference>
<dbReference type="PANTHER" id="PTHR30485:SF1">
    <property type="entry name" value="CYTOCHROME YDHU-RELATED"/>
    <property type="match status" value="1"/>
</dbReference>
<evidence type="ECO:0000256" key="3">
    <source>
        <dbReference type="ARBA" id="ARBA00022692"/>
    </source>
</evidence>